<reference evidence="1" key="2">
    <citation type="submission" date="2022-06" db="UniProtKB">
        <authorList>
            <consortium name="EnsemblMetazoa"/>
        </authorList>
    </citation>
    <scope>IDENTIFICATION</scope>
    <source>
        <strain evidence="1">DF5081</strain>
    </source>
</reference>
<proteinExistence type="predicted"/>
<name>A0A8R1EL51_CAEJA</name>
<accession>A0A8R1EL51</accession>
<dbReference type="EnsemblMetazoa" id="CJA35888.1">
    <property type="protein sequence ID" value="CJA35888.1"/>
    <property type="gene ID" value="WBGene00211735"/>
</dbReference>
<dbReference type="AlphaFoldDB" id="A0A8R1EL51"/>
<dbReference type="Proteomes" id="UP000005237">
    <property type="component" value="Unassembled WGS sequence"/>
</dbReference>
<protein>
    <submittedName>
        <fullName evidence="1">Uncharacterized protein</fullName>
    </submittedName>
</protein>
<reference evidence="2" key="1">
    <citation type="submission" date="2010-08" db="EMBL/GenBank/DDBJ databases">
        <authorList>
            <consortium name="Caenorhabditis japonica Sequencing Consortium"/>
            <person name="Wilson R.K."/>
        </authorList>
    </citation>
    <scope>NUCLEOTIDE SEQUENCE [LARGE SCALE GENOMIC DNA]</scope>
    <source>
        <strain evidence="2">DF5081</strain>
    </source>
</reference>
<organism evidence="1 2">
    <name type="scientific">Caenorhabditis japonica</name>
    <dbReference type="NCBI Taxonomy" id="281687"/>
    <lineage>
        <taxon>Eukaryota</taxon>
        <taxon>Metazoa</taxon>
        <taxon>Ecdysozoa</taxon>
        <taxon>Nematoda</taxon>
        <taxon>Chromadorea</taxon>
        <taxon>Rhabditida</taxon>
        <taxon>Rhabditina</taxon>
        <taxon>Rhabditomorpha</taxon>
        <taxon>Rhabditoidea</taxon>
        <taxon>Rhabditidae</taxon>
        <taxon>Peloderinae</taxon>
        <taxon>Caenorhabditis</taxon>
    </lineage>
</organism>
<evidence type="ECO:0000313" key="1">
    <source>
        <dbReference type="EnsemblMetazoa" id="CJA35888.1"/>
    </source>
</evidence>
<sequence length="126" mass="14331">MRTSFHRSITAKLYAEGLEVYDIIQLLGIVQSAAQGSVQQFKLQRNVDEHSKTGRFRPADSLRMTEQLPKMTRLFLVTASQSARSKYVRQSQYLTDQSEKVRTTGPWSAVSLTSLDRPTETLINTH</sequence>
<keyword evidence="2" id="KW-1185">Reference proteome</keyword>
<evidence type="ECO:0000313" key="2">
    <source>
        <dbReference type="Proteomes" id="UP000005237"/>
    </source>
</evidence>